<dbReference type="AlphaFoldDB" id="Q93QF9"/>
<comment type="similarity">
    <text evidence="7 10">Belongs to the fluoride channel Fluc/FEX (TC 1.A.43) family.</text>
</comment>
<dbReference type="GO" id="GO:0005886">
    <property type="term" value="C:plasma membrane"/>
    <property type="evidence" value="ECO:0007669"/>
    <property type="project" value="UniProtKB-SubCell"/>
</dbReference>
<sequence length="201" mass="21200">MLQWLGRDPTVKAPASPPRRRSAGDRHRRHGQPRIPCDVADPWRFPRCRDSSRRGRTVTRPVHLRLSYLGLAFIGGAVGTAAREAISLSLPPLGDVPWAILTVNILGAFLLGLLLDSLARSGPDERWRRRTRILVGTGFMGGFTTYSALAADTAGRLGAGPGGASSPGIGIAYAVGTVLIGGLATFAGIATATTLRRGGAR</sequence>
<keyword evidence="2 10" id="KW-1003">Cell membrane</keyword>
<keyword evidence="10" id="KW-0915">Sodium</keyword>
<comment type="catalytic activity">
    <reaction evidence="8">
        <text>fluoride(in) = fluoride(out)</text>
        <dbReference type="Rhea" id="RHEA:76159"/>
        <dbReference type="ChEBI" id="CHEBI:17051"/>
    </reaction>
    <physiologicalReaction direction="left-to-right" evidence="8">
        <dbReference type="Rhea" id="RHEA:76160"/>
    </physiologicalReaction>
</comment>
<keyword evidence="5 10" id="KW-0472">Membrane</keyword>
<gene>
    <name evidence="10" type="primary">fluC</name>
    <name evidence="10" type="synonym">crcB</name>
</gene>
<protein>
    <recommendedName>
        <fullName evidence="10">Fluoride-specific ion channel FluC</fullName>
    </recommendedName>
</protein>
<feature type="region of interest" description="Disordered" evidence="11">
    <location>
        <begin position="1"/>
        <end position="35"/>
    </location>
</feature>
<dbReference type="GO" id="GO:0062054">
    <property type="term" value="F:fluoride channel activity"/>
    <property type="evidence" value="ECO:0007669"/>
    <property type="project" value="UniProtKB-UniRule"/>
</dbReference>
<organism evidence="12">
    <name type="scientific">Brevibacterium sp. HCU</name>
    <dbReference type="NCBI Taxonomy" id="133406"/>
    <lineage>
        <taxon>Bacteria</taxon>
        <taxon>Bacillati</taxon>
        <taxon>Actinomycetota</taxon>
        <taxon>Actinomycetes</taxon>
        <taxon>Micrococcales</taxon>
        <taxon>Brevibacteriaceae</taxon>
        <taxon>Brevibacterium</taxon>
    </lineage>
</organism>
<evidence type="ECO:0000256" key="8">
    <source>
        <dbReference type="ARBA" id="ARBA00035585"/>
    </source>
</evidence>
<keyword evidence="6 10" id="KW-0407">Ion channel</keyword>
<evidence type="ECO:0000256" key="4">
    <source>
        <dbReference type="ARBA" id="ARBA00022989"/>
    </source>
</evidence>
<proteinExistence type="inferred from homology"/>
<dbReference type="Pfam" id="PF02537">
    <property type="entry name" value="CRCB"/>
    <property type="match status" value="1"/>
</dbReference>
<name>Q93QF9_9MICO</name>
<evidence type="ECO:0000313" key="12">
    <source>
        <dbReference type="EMBL" id="AAK73171.1"/>
    </source>
</evidence>
<evidence type="ECO:0000256" key="9">
    <source>
        <dbReference type="ARBA" id="ARBA00049940"/>
    </source>
</evidence>
<feature type="binding site" evidence="10">
    <location>
        <position position="141"/>
    </location>
    <ligand>
        <name>Na(+)</name>
        <dbReference type="ChEBI" id="CHEBI:29101"/>
        <note>structural</note>
    </ligand>
</feature>
<dbReference type="GO" id="GO:0140114">
    <property type="term" value="P:cellular detoxification of fluoride"/>
    <property type="evidence" value="ECO:0007669"/>
    <property type="project" value="UniProtKB-UniRule"/>
</dbReference>
<feature type="transmembrane region" description="Helical" evidence="10">
    <location>
        <begin position="98"/>
        <end position="119"/>
    </location>
</feature>
<keyword evidence="4 10" id="KW-1133">Transmembrane helix</keyword>
<evidence type="ECO:0000256" key="7">
    <source>
        <dbReference type="ARBA" id="ARBA00035120"/>
    </source>
</evidence>
<feature type="transmembrane region" description="Helical" evidence="10">
    <location>
        <begin position="131"/>
        <end position="151"/>
    </location>
</feature>
<dbReference type="EMBL" id="AF257215">
    <property type="protein sequence ID" value="AAK73171.1"/>
    <property type="molecule type" value="Genomic_DNA"/>
</dbReference>
<keyword evidence="3 10" id="KW-0812">Transmembrane</keyword>
<feature type="transmembrane region" description="Helical" evidence="10">
    <location>
        <begin position="171"/>
        <end position="195"/>
    </location>
</feature>
<evidence type="ECO:0000256" key="1">
    <source>
        <dbReference type="ARBA" id="ARBA00004651"/>
    </source>
</evidence>
<keyword evidence="10" id="KW-0406">Ion transport</keyword>
<accession>Q93QF9</accession>
<comment type="subcellular location">
    <subcellularLocation>
        <location evidence="1 10">Cell membrane</location>
        <topology evidence="1 10">Multi-pass membrane protein</topology>
    </subcellularLocation>
</comment>
<evidence type="ECO:0000256" key="5">
    <source>
        <dbReference type="ARBA" id="ARBA00023136"/>
    </source>
</evidence>
<dbReference type="InterPro" id="IPR003691">
    <property type="entry name" value="FluC"/>
</dbReference>
<feature type="binding site" evidence="10">
    <location>
        <position position="144"/>
    </location>
    <ligand>
        <name>Na(+)</name>
        <dbReference type="ChEBI" id="CHEBI:29101"/>
        <note>structural</note>
    </ligand>
</feature>
<dbReference type="GO" id="GO:0046872">
    <property type="term" value="F:metal ion binding"/>
    <property type="evidence" value="ECO:0007669"/>
    <property type="project" value="UniProtKB-KW"/>
</dbReference>
<comment type="activity regulation">
    <text evidence="10">Na(+) is not transported, but it plays an essential structural role and its presence is essential for fluoride channel function.</text>
</comment>
<feature type="transmembrane region" description="Helical" evidence="10">
    <location>
        <begin position="66"/>
        <end position="86"/>
    </location>
</feature>
<evidence type="ECO:0000256" key="10">
    <source>
        <dbReference type="HAMAP-Rule" id="MF_00454"/>
    </source>
</evidence>
<comment type="function">
    <text evidence="9 10">Fluoride-specific ion channel. Important for reducing fluoride concentration in the cell, thus reducing its toxicity.</text>
</comment>
<evidence type="ECO:0000256" key="11">
    <source>
        <dbReference type="SAM" id="MobiDB-lite"/>
    </source>
</evidence>
<evidence type="ECO:0000256" key="6">
    <source>
        <dbReference type="ARBA" id="ARBA00023303"/>
    </source>
</evidence>
<feature type="compositionally biased region" description="Basic residues" evidence="11">
    <location>
        <begin position="18"/>
        <end position="32"/>
    </location>
</feature>
<reference evidence="12" key="1">
    <citation type="journal article" date="2002" name="Appl. Microbiol. Biotechnol.">
        <title>Identification of two gene clusters involved in cyclohexanone oxidation in Brevibacterium epidermidis strain HCU.</title>
        <authorList>
            <person name="Brzostowicz P.C."/>
            <person name="Blasko M.S."/>
            <person name="Rouviere P.E."/>
        </authorList>
    </citation>
    <scope>NUCLEOTIDE SEQUENCE</scope>
    <source>
        <strain evidence="12">HCU</strain>
    </source>
</reference>
<keyword evidence="10" id="KW-0479">Metal-binding</keyword>
<evidence type="ECO:0000256" key="3">
    <source>
        <dbReference type="ARBA" id="ARBA00022692"/>
    </source>
</evidence>
<dbReference type="HAMAP" id="MF_00454">
    <property type="entry name" value="FluC"/>
    <property type="match status" value="1"/>
</dbReference>
<keyword evidence="10" id="KW-0813">Transport</keyword>
<evidence type="ECO:0000256" key="2">
    <source>
        <dbReference type="ARBA" id="ARBA00022475"/>
    </source>
</evidence>